<accession>A0A3N2DAF2</accession>
<dbReference type="InterPro" id="IPR027395">
    <property type="entry name" value="WH_DNA-bd_dom"/>
</dbReference>
<name>A0A3N2DAF2_9MICO</name>
<gene>
    <name evidence="2" type="ORF">EDD28_1362</name>
</gene>
<dbReference type="CDD" id="cd00090">
    <property type="entry name" value="HTH_ARSR"/>
    <property type="match status" value="1"/>
</dbReference>
<keyword evidence="3" id="KW-1185">Reference proteome</keyword>
<dbReference type="Gene3D" id="1.10.10.10">
    <property type="entry name" value="Winged helix-like DNA-binding domain superfamily/Winged helix DNA-binding domain"/>
    <property type="match status" value="1"/>
</dbReference>
<evidence type="ECO:0000313" key="3">
    <source>
        <dbReference type="Proteomes" id="UP000275356"/>
    </source>
</evidence>
<dbReference type="RefSeq" id="WP_123738907.1">
    <property type="nucleotide sequence ID" value="NZ_CALFQU010000041.1"/>
</dbReference>
<dbReference type="Proteomes" id="UP000275356">
    <property type="component" value="Unassembled WGS sequence"/>
</dbReference>
<dbReference type="Pfam" id="PF13601">
    <property type="entry name" value="HTH_34"/>
    <property type="match status" value="1"/>
</dbReference>
<evidence type="ECO:0000313" key="2">
    <source>
        <dbReference type="EMBL" id="ROR96771.1"/>
    </source>
</evidence>
<dbReference type="PANTHER" id="PTHR37318:SF1">
    <property type="entry name" value="BSL7504 PROTEIN"/>
    <property type="match status" value="1"/>
</dbReference>
<organism evidence="2 3">
    <name type="scientific">Salana multivorans</name>
    <dbReference type="NCBI Taxonomy" id="120377"/>
    <lineage>
        <taxon>Bacteria</taxon>
        <taxon>Bacillati</taxon>
        <taxon>Actinomycetota</taxon>
        <taxon>Actinomycetes</taxon>
        <taxon>Micrococcales</taxon>
        <taxon>Beutenbergiaceae</taxon>
        <taxon>Salana</taxon>
    </lineage>
</organism>
<dbReference type="EMBL" id="RKHQ01000001">
    <property type="protein sequence ID" value="ROR96771.1"/>
    <property type="molecule type" value="Genomic_DNA"/>
</dbReference>
<comment type="caution">
    <text evidence="2">The sequence shown here is derived from an EMBL/GenBank/DDBJ whole genome shotgun (WGS) entry which is preliminary data.</text>
</comment>
<dbReference type="PANTHER" id="PTHR37318">
    <property type="entry name" value="BSL7504 PROTEIN"/>
    <property type="match status" value="1"/>
</dbReference>
<feature type="domain" description="Winged helix DNA-binding" evidence="1">
    <location>
        <begin position="12"/>
        <end position="93"/>
    </location>
</feature>
<keyword evidence="2" id="KW-0238">DNA-binding</keyword>
<dbReference type="AlphaFoldDB" id="A0A3N2DAF2"/>
<reference evidence="2 3" key="1">
    <citation type="submission" date="2018-11" db="EMBL/GenBank/DDBJ databases">
        <title>Sequencing the genomes of 1000 actinobacteria strains.</title>
        <authorList>
            <person name="Klenk H.-P."/>
        </authorList>
    </citation>
    <scope>NUCLEOTIDE SEQUENCE [LARGE SCALE GENOMIC DNA]</scope>
    <source>
        <strain evidence="2 3">DSM 13521</strain>
    </source>
</reference>
<proteinExistence type="predicted"/>
<dbReference type="InterPro" id="IPR036390">
    <property type="entry name" value="WH_DNA-bd_sf"/>
</dbReference>
<sequence length="97" mass="10424">MDLDPVIHAPARLRIMVALAALPAGDQVSFPRLQEELGMTAGNLSTHARKLEDAAYIAQEKTYLKRTPVTYLALTDTGRAALTAYRATLTQLLGGAS</sequence>
<dbReference type="OrthoDB" id="4952043at2"/>
<dbReference type="SUPFAM" id="SSF46785">
    <property type="entry name" value="Winged helix' DNA-binding domain"/>
    <property type="match status" value="1"/>
</dbReference>
<evidence type="ECO:0000259" key="1">
    <source>
        <dbReference type="Pfam" id="PF13601"/>
    </source>
</evidence>
<dbReference type="InterPro" id="IPR036388">
    <property type="entry name" value="WH-like_DNA-bd_sf"/>
</dbReference>
<dbReference type="GO" id="GO:0003677">
    <property type="term" value="F:DNA binding"/>
    <property type="evidence" value="ECO:0007669"/>
    <property type="project" value="UniProtKB-KW"/>
</dbReference>
<protein>
    <submittedName>
        <fullName evidence="2">Winged helix DNA-binding protein</fullName>
    </submittedName>
</protein>
<dbReference type="InterPro" id="IPR011991">
    <property type="entry name" value="ArsR-like_HTH"/>
</dbReference>